<keyword evidence="8" id="KW-0406">Ion transport</keyword>
<evidence type="ECO:0000256" key="6">
    <source>
        <dbReference type="ARBA" id="ARBA00022989"/>
    </source>
</evidence>
<feature type="transmembrane region" description="Helical" evidence="12">
    <location>
        <begin position="541"/>
        <end position="564"/>
    </location>
</feature>
<name>A0A9N9RYN0_9DIPT</name>
<dbReference type="OrthoDB" id="6132759at2759"/>
<comment type="similarity">
    <text evidence="2 11">Belongs to the sodium:solute symporter (SSF) (TC 2.A.21) family.</text>
</comment>
<dbReference type="GO" id="GO:0015293">
    <property type="term" value="F:symporter activity"/>
    <property type="evidence" value="ECO:0007669"/>
    <property type="project" value="TreeGrafter"/>
</dbReference>
<dbReference type="PROSITE" id="PS50283">
    <property type="entry name" value="NA_SOLUT_SYMP_3"/>
    <property type="match status" value="1"/>
</dbReference>
<keyword evidence="5 12" id="KW-0812">Transmembrane</keyword>
<evidence type="ECO:0000313" key="13">
    <source>
        <dbReference type="EMBL" id="CAG9806281.1"/>
    </source>
</evidence>
<sequence length="659" mass="73258">MARNFYLLLSDYLLFIIVVAATTVIPLWGRFFGKKKTRTKADYVFATGAVSAVSMMLSIARGTLGVRSFLGFPSEQFYRGAGMWETLYGMVTAYPIVAFVFIPVYFNLDITSVYQYIELRFNSRLVRCLASGTYIFRSILNLGVTVFTPTVALYTIIGIPIWMSLLAITIISILFNLLGGLKQAITADVIQVVVTIVVSVAIIIQSTIIAGGVTDVLKENYDSGRLNFFNFTGSMKTRVDTTSAWLGQLFMSLSLFGCQQNFVQRYLSMKSIKQVTRMLMLNIPVIIFLFSLSWIVGMCIYSVYSDCDPLKFGYTKSADAILPFYIQDKYSFIPGLIGIFLSTLFNSALILNVSNLNSLATVTWEDFLSQLPQFKGMPDKKQLKIIKFVGSIYGLMIMGVGFLVQLLSGVIESAQLMTSATSGPLLGVFLLAILVPFANWKGASVGMIMSHLIILSITFGHLQTDKSVQFLNTSITGCTNDTFSSDIQQPAVSMLISLSHTNPIFVDNFMENATKLPFIHTAESTSAPFKDLLNEIFSISYMYYSFIGTCITVVIGSIVSLLTMSKADAYDSKYIHPFVFKLAKIFPGHSYLFSDGHQLTDSLKKNSSNVIVEHDNLAFDIKNEESKDSSLRSLNKIHVISGDHSQVPEGEKYRKLEYV</sequence>
<evidence type="ECO:0000256" key="12">
    <source>
        <dbReference type="SAM" id="Phobius"/>
    </source>
</evidence>
<reference evidence="13" key="1">
    <citation type="submission" date="2022-01" db="EMBL/GenBank/DDBJ databases">
        <authorList>
            <person name="King R."/>
        </authorList>
    </citation>
    <scope>NUCLEOTIDE SEQUENCE</scope>
</reference>
<reference evidence="13" key="2">
    <citation type="submission" date="2022-10" db="EMBL/GenBank/DDBJ databases">
        <authorList>
            <consortium name="ENA_rothamsted_submissions"/>
            <consortium name="culmorum"/>
            <person name="King R."/>
        </authorList>
    </citation>
    <scope>NUCLEOTIDE SEQUENCE</scope>
</reference>
<dbReference type="PANTHER" id="PTHR42985:SF2">
    <property type="entry name" value="SODIUM-DEPENDENT MULTIVITAMIN TRANSPORTER"/>
    <property type="match status" value="1"/>
</dbReference>
<feature type="transmembrane region" description="Helical" evidence="12">
    <location>
        <begin position="385"/>
        <end position="408"/>
    </location>
</feature>
<evidence type="ECO:0000256" key="9">
    <source>
        <dbReference type="ARBA" id="ARBA00023136"/>
    </source>
</evidence>
<dbReference type="InterPro" id="IPR001734">
    <property type="entry name" value="Na/solute_symporter"/>
</dbReference>
<dbReference type="Proteomes" id="UP001153620">
    <property type="component" value="Chromosome 3"/>
</dbReference>
<evidence type="ECO:0000256" key="10">
    <source>
        <dbReference type="ARBA" id="ARBA00023201"/>
    </source>
</evidence>
<keyword evidence="3" id="KW-0813">Transport</keyword>
<comment type="subcellular location">
    <subcellularLocation>
        <location evidence="1">Cell membrane</location>
        <topology evidence="1">Multi-pass membrane protein</topology>
    </subcellularLocation>
</comment>
<dbReference type="PANTHER" id="PTHR42985">
    <property type="entry name" value="SODIUM-COUPLED MONOCARBOXYLATE TRANSPORTER"/>
    <property type="match status" value="1"/>
</dbReference>
<dbReference type="Pfam" id="PF00474">
    <property type="entry name" value="SSF"/>
    <property type="match status" value="1"/>
</dbReference>
<evidence type="ECO:0000256" key="11">
    <source>
        <dbReference type="RuleBase" id="RU362091"/>
    </source>
</evidence>
<feature type="transmembrane region" description="Helical" evidence="12">
    <location>
        <begin position="189"/>
        <end position="213"/>
    </location>
</feature>
<keyword evidence="9 12" id="KW-0472">Membrane</keyword>
<evidence type="ECO:0000256" key="3">
    <source>
        <dbReference type="ARBA" id="ARBA00022448"/>
    </source>
</evidence>
<feature type="transmembrane region" description="Helical" evidence="12">
    <location>
        <begin position="43"/>
        <end position="66"/>
    </location>
</feature>
<dbReference type="GO" id="GO:0005886">
    <property type="term" value="C:plasma membrane"/>
    <property type="evidence" value="ECO:0007669"/>
    <property type="project" value="UniProtKB-SubCell"/>
</dbReference>
<keyword evidence="10" id="KW-0739">Sodium transport</keyword>
<feature type="transmembrane region" description="Helical" evidence="12">
    <location>
        <begin position="153"/>
        <end position="177"/>
    </location>
</feature>
<evidence type="ECO:0000256" key="1">
    <source>
        <dbReference type="ARBA" id="ARBA00004651"/>
    </source>
</evidence>
<protein>
    <recommendedName>
        <fullName evidence="15">Sodium/solute symporter</fullName>
    </recommendedName>
</protein>
<keyword evidence="7" id="KW-0915">Sodium</keyword>
<keyword evidence="14" id="KW-1185">Reference proteome</keyword>
<dbReference type="InterPro" id="IPR038377">
    <property type="entry name" value="Na/Glc_symporter_sf"/>
</dbReference>
<organism evidence="13 14">
    <name type="scientific">Chironomus riparius</name>
    <dbReference type="NCBI Taxonomy" id="315576"/>
    <lineage>
        <taxon>Eukaryota</taxon>
        <taxon>Metazoa</taxon>
        <taxon>Ecdysozoa</taxon>
        <taxon>Arthropoda</taxon>
        <taxon>Hexapoda</taxon>
        <taxon>Insecta</taxon>
        <taxon>Pterygota</taxon>
        <taxon>Neoptera</taxon>
        <taxon>Endopterygota</taxon>
        <taxon>Diptera</taxon>
        <taxon>Nematocera</taxon>
        <taxon>Chironomoidea</taxon>
        <taxon>Chironomidae</taxon>
        <taxon>Chironominae</taxon>
        <taxon>Chironomus</taxon>
    </lineage>
</organism>
<feature type="transmembrane region" description="Helical" evidence="12">
    <location>
        <begin position="12"/>
        <end position="31"/>
    </location>
</feature>
<dbReference type="GO" id="GO:0006814">
    <property type="term" value="P:sodium ion transport"/>
    <property type="evidence" value="ECO:0007669"/>
    <property type="project" value="UniProtKB-KW"/>
</dbReference>
<evidence type="ECO:0000256" key="4">
    <source>
        <dbReference type="ARBA" id="ARBA00022475"/>
    </source>
</evidence>
<keyword evidence="4" id="KW-1003">Cell membrane</keyword>
<feature type="transmembrane region" description="Helical" evidence="12">
    <location>
        <begin position="242"/>
        <end position="258"/>
    </location>
</feature>
<feature type="transmembrane region" description="Helical" evidence="12">
    <location>
        <begin position="414"/>
        <end position="435"/>
    </location>
</feature>
<keyword evidence="6 12" id="KW-1133">Transmembrane helix</keyword>
<evidence type="ECO:0008006" key="15">
    <source>
        <dbReference type="Google" id="ProtNLM"/>
    </source>
</evidence>
<dbReference type="EMBL" id="OU895879">
    <property type="protein sequence ID" value="CAG9806281.1"/>
    <property type="molecule type" value="Genomic_DNA"/>
</dbReference>
<dbReference type="AlphaFoldDB" id="A0A9N9RYN0"/>
<accession>A0A9N9RYN0</accession>
<dbReference type="Gene3D" id="1.20.1730.10">
    <property type="entry name" value="Sodium/glucose cotransporter"/>
    <property type="match status" value="1"/>
</dbReference>
<evidence type="ECO:0000256" key="8">
    <source>
        <dbReference type="ARBA" id="ARBA00023065"/>
    </source>
</evidence>
<feature type="transmembrane region" description="Helical" evidence="12">
    <location>
        <begin position="279"/>
        <end position="304"/>
    </location>
</feature>
<feature type="transmembrane region" description="Helical" evidence="12">
    <location>
        <begin position="442"/>
        <end position="462"/>
    </location>
</feature>
<feature type="transmembrane region" description="Helical" evidence="12">
    <location>
        <begin position="128"/>
        <end position="147"/>
    </location>
</feature>
<proteinExistence type="inferred from homology"/>
<gene>
    <name evidence="13" type="ORF">CHIRRI_LOCUS9141</name>
</gene>
<feature type="transmembrane region" description="Helical" evidence="12">
    <location>
        <begin position="86"/>
        <end position="108"/>
    </location>
</feature>
<evidence type="ECO:0000256" key="7">
    <source>
        <dbReference type="ARBA" id="ARBA00023053"/>
    </source>
</evidence>
<evidence type="ECO:0000256" key="2">
    <source>
        <dbReference type="ARBA" id="ARBA00006434"/>
    </source>
</evidence>
<dbReference type="InterPro" id="IPR051163">
    <property type="entry name" value="Sodium:Solute_Symporter_SSF"/>
</dbReference>
<feature type="transmembrane region" description="Helical" evidence="12">
    <location>
        <begin position="332"/>
        <end position="351"/>
    </location>
</feature>
<evidence type="ECO:0000313" key="14">
    <source>
        <dbReference type="Proteomes" id="UP001153620"/>
    </source>
</evidence>
<evidence type="ECO:0000256" key="5">
    <source>
        <dbReference type="ARBA" id="ARBA00022692"/>
    </source>
</evidence>